<feature type="compositionally biased region" description="Polar residues" evidence="1">
    <location>
        <begin position="2034"/>
        <end position="2045"/>
    </location>
</feature>
<reference evidence="8" key="1">
    <citation type="submission" date="2014-01" db="EMBL/GenBank/DDBJ databases">
        <authorList>
            <person name="Aslett M."/>
        </authorList>
    </citation>
    <scope>NUCLEOTIDE SEQUENCE</scope>
    <source>
        <strain evidence="8">CDC</strain>
    </source>
</reference>
<dbReference type="InterPro" id="IPR054595">
    <property type="entry name" value="DBL_C"/>
</dbReference>
<dbReference type="FunFam" id="1.10.1900.40:FF:000002">
    <property type="entry name" value="Erythrocyte membrane protein 1, PfEMP1"/>
    <property type="match status" value="1"/>
</dbReference>
<feature type="compositionally biased region" description="Polar residues" evidence="1">
    <location>
        <begin position="2730"/>
        <end position="2759"/>
    </location>
</feature>
<dbReference type="Gene3D" id="1.20.1310.20">
    <property type="entry name" value="Duffy-antigen binding domain"/>
    <property type="match status" value="4"/>
</dbReference>
<organism evidence="8 9">
    <name type="scientific">Plasmodium reichenowi</name>
    <dbReference type="NCBI Taxonomy" id="5854"/>
    <lineage>
        <taxon>Eukaryota</taxon>
        <taxon>Sar</taxon>
        <taxon>Alveolata</taxon>
        <taxon>Apicomplexa</taxon>
        <taxon>Aconoidasida</taxon>
        <taxon>Haemosporida</taxon>
        <taxon>Plasmodiidae</taxon>
        <taxon>Plasmodium</taxon>
        <taxon>Plasmodium (Laverania)</taxon>
    </lineage>
</organism>
<evidence type="ECO:0000259" key="2">
    <source>
        <dbReference type="Pfam" id="PF03011"/>
    </source>
</evidence>
<dbReference type="InterPro" id="IPR044932">
    <property type="entry name" value="PfEMP1_ATS_sf"/>
</dbReference>
<feature type="domain" description="Plasmodium falciparum erythrocyte membrane protein-1 N-terminal segment" evidence="5">
    <location>
        <begin position="9"/>
        <end position="44"/>
    </location>
</feature>
<dbReference type="FunFam" id="1.20.58.830:FF:000021">
    <property type="entry name" value="Erythrocyte membrane protein 1, PfEMP1"/>
    <property type="match status" value="2"/>
</dbReference>
<dbReference type="GO" id="GO:0046789">
    <property type="term" value="F:host cell surface receptor binding"/>
    <property type="evidence" value="ECO:0007669"/>
    <property type="project" value="InterPro"/>
</dbReference>
<feature type="domain" description="Duffy-antigen binding" evidence="3">
    <location>
        <begin position="106"/>
        <end position="303"/>
    </location>
</feature>
<dbReference type="VEuPathDB" id="PlasmoDB:PRG01_1222900"/>
<dbReference type="InterPro" id="IPR029211">
    <property type="entry name" value="PfEMP1_ATS"/>
</dbReference>
<sequence length="3096" mass="352578">MAPTSDGRSAKEVLDEFGKQVHEEVKKEADTYRNKLKGTLSHAKFEGQEIRITDPCLLDYERHTNVTDGYGKEYPCANRSSYRFSDKQGAECNRSKIENNNGKEGGACAPYRRLHLCDYNLENINDFNNINNDTLLVDICLAALHEGESITHDHDRYKEKYRDSQLCTVLARSFADIGDIVRGRDLYLGNPQESAQRKKLEQNLKTIFGNIYKELTANEKESEEIKARYRDEKGKNYYKLREDWWNANRETVWEAITCNAHGSQYFRGTCGSGETKTPNQCRCNGANAKQVPTYFDYVPQYLRWFEEWAEDFCRKKGKFVDIVKTNCRGKYDNKDRYCSRNGYDCEKTVRARGKLRMGKGCTGCLYACNPYVDWIDNQRKQFLKQKEKYGEEITRGGRNSNDNGYENFFYKKLKEQKYGTVEKFLEKLSAEKACTDVNDNQGGTISFEKVNSGSGATDTSVTNDANQGTFYRSRYCQPCPLCGVKKENNGGSGNKWDEKNDASECNHIKLYKPKDEGKGTKIEILKSGEGKKDIEKKLKDFCVQTSGPSGTYSRASGGAAGRGNSDSQELYQEWKCYQMGELTIEGDEDDDDDDDVNGAGGLCILPNKNHESANISSNEPKEFQKTFHNFFYYWVAHMLKDSIYWRTKKLSTCLENGTKKCGKNCKDDCGCFAKWVKQKQNEWDKIEKQFKTQDGFDNEGPNGIFGGGGLGMNYDYVLKNILEQEFLKDESTVDSEENSAEDKQNSLDSEELKHLKEIKKILDEEEKAAPGGGGIGVAVAGKKKTIMDRLIEHEEDEAEECLEIHDEDEEGIGSDGECDEEHKEVHIMRPNPCGDKSSRSRYPVLANKAAQQFQRKARQELRSRAGGRKALRADASKGEYKRGGKGSDLKKDICSINETYSNAGNDKSTNPCGGKAPDRFYIEKEWKSGKDVSEKHKDVCMPRRREHICTANVEYLSRPKGGNFENVGKDKATHSLLGDVLIAAKKEGEDIKNNYKVTNKNEDKCRAMKSSFADIGDIIRGKDMWDRNSEANTLQGDLVKIFAKIKDGLPKEIKDKYNDDEKHTKLRADWWEANRHQVWKAMKCTTKSDKNIKCGTTPYDDYIPQRLRWMTEWAEWFCKAQNKYYGELLTQCGKCTGKIKGGDECYRETEECNDCEKACGEYTGKIQNWKRQWSQIPMKYTSLYLQAQTQFKNNRPSAYLEDDPDYQRVVNFLAELIRQSGRGKDAASRGKRHATVSPNTPYATAAGYIHQELGKNVGCNIQTQFCEKQNAVKPSSGGGEEEKDKYVFKDTPHDHDTACSCGSRTPPKKPEVPPIKVPEVPKTVTPLDPVCKIVQKTLGTPHSDGYVTGCAQKYKFPQSLGWTCVGGSGKGSEGSVCIPPRRRRLYTKKLETLDVSSQGSEGKGSASNKLREAFIECAAIETFFAWHEYKKEKQKERQEVAEQSGLVQGKTEDTEQEELNGGKIPEEFKRQMFYTLGDYRDILYIGDDRGSGIDDIFKGTDEKETMDKIKKAINKVFENSITSMDKKKPREQERETFWNDYGPAIWEAMLCALTYNTKTKEKNNTVYDTLFENGNPKGDYAYESVFFDGGFDETDGGEKSPDAPPSGKTSLKFFVKRPFFFRWLEEWAEEFCHKYKHKLGIIKKECKTDEGEDKKCSGDGLKCTQTIINGQRYITGLQCPDCAKNCKYYKKWINKKKDEFDKLKLKYTTEITKDRGDNGDNGFYKKLKEECTKGENFLEKLEGPCNKNDNEEDNRPDKVDFKDEKTFKHTEKCDPCSQFKIKCENGDCGDGDKMKECQNKTITATSFEGPTDGNGNINKLEMGTIDHELDVDLKDCSGNGVFKGITKDVWKCGEYCGYVVCKPEKLKGKEVNGQNVNGQKEGEQIIQINALFQRWVHNFLEEYNKIKHKISRCIKNGGTKYVGGCKDKCHCVEKWIKEKEQEWKTLRELYERQYEKKESDDYDVKTFLETVIPESYLVDDEDKIIKISEFDNSEGCSASPNYTVGKEDAITCMIKKLQDKMTSCKEQHGKPQGDCTSPQETTTPTDDNHHDILVSPQEFAPTFCNVPPNACSTDVATNVVNVMEVAKTVQEVANKGMLTRSRGKNGDSGSSKDKSVLVGDITQVKINGHIPSDLAEGKICSIEKKHSNIDTTKAHEACYNKGNRLQIGQEWSPVTDTSYKDVYMPPRRQHFCTSNLEEINVSKVKQNDTNINDTLLVDVLWSAKSEAQNIINKYKENNKSGLTEETDKATVCRAIRRSFADIGDIIRGRDMWDLDAGEQKTQGKLKTVFSTIHNSLDGVKDKYTDTNNYLELRADWWEANRDQVWNAMQCQTSPPITTNCDKEPTPIDDHIPQRLRWMTEWAEWYCKEQSRAYDTLRKACEECKSGICSSEGGGSEHNKELCEKCTTACKAYEEKIKQWETQWTAISTKYKELYEKAKGGTTATTSGTSTNDKDKDVVDFLSKLHKQNSGNSIYESAAGYVHQEAHISECQKQKLFCGEESVTNYAFRKKPHDHVKACECEKNNVPPPPPAQAVEEVVEEVVQVEEPGPGADGGGDTAATTPKEVVPEKKKQTPRRSQSRSRGRRNPESQQPYISKSLFDAMLSNTLAWSIGIGITGLSYWALLKRKPKPPVDLFSVLDVPKGEYEIPTKLSSNRYVPYRSAQYRGKRYIYIEGDSGTDSGYTDHYSDITSSSESEYEELDINDIYIPGSPKYKTLIEVVLEPSKRDTQNDIQNDIPSDTPNTPSDIPNSDTPSNKLTDNEWNQLKKKFISNMLQNEQNTEPNILHDNVDNNTHPTPSHNKLDQKPFIMSIHDRNLYTGEEISYNVNMSTNTTDDPKYISNNVYSGIDLINDSLSGDHDIYDELLKRKKNELFGTHHTKNTSNNSVAKNTNSDPVMNQLDLFHKWLDRHRNMCEKWDKNNKKEELLDKLKEEWENETHSGNIHPSDNKMLNTDVSIQIDMDYPKPINIVDINPDNSSMDKPTMDTMLDDIYYDVNDDDNNQPSVDDIPMDHNKVDVPKKVHVNFIKDTILNDLEKHREPYFYDIYDDDITYFDIDNVKPPMGDIHIKEQTEMNALNNNKTNELLEKEYPISDIWNI</sequence>
<feature type="compositionally biased region" description="Basic and acidic residues" evidence="1">
    <location>
        <begin position="871"/>
        <end position="888"/>
    </location>
</feature>
<proteinExistence type="predicted"/>
<evidence type="ECO:0000313" key="9">
    <source>
        <dbReference type="Proteomes" id="UP000027581"/>
    </source>
</evidence>
<name>A0A060RQX8_PLARE</name>
<feature type="domain" description="Duffy-antigen binding" evidence="3">
    <location>
        <begin position="2182"/>
        <end position="2356"/>
    </location>
</feature>
<dbReference type="InterPro" id="IPR008602">
    <property type="entry name" value="Duffy-antigen-binding"/>
</dbReference>
<feature type="domain" description="Duffy-binding-like" evidence="2">
    <location>
        <begin position="1891"/>
        <end position="2030"/>
    </location>
</feature>
<feature type="region of interest" description="Disordered" evidence="1">
    <location>
        <begin position="856"/>
        <end position="888"/>
    </location>
</feature>
<dbReference type="SUPFAM" id="SSF140924">
    <property type="entry name" value="Duffy binding domain-like"/>
    <property type="match status" value="6"/>
</dbReference>
<accession>A0A060RQX8</accession>
<dbReference type="Pfam" id="PF18562">
    <property type="entry name" value="CIDR1_gamma"/>
    <property type="match status" value="1"/>
</dbReference>
<dbReference type="Pfam" id="PF03011">
    <property type="entry name" value="PFEMP"/>
    <property type="match status" value="2"/>
</dbReference>
<dbReference type="InterPro" id="IPR029210">
    <property type="entry name" value="PfEMP1_NTS"/>
</dbReference>
<dbReference type="VEuPathDB" id="PlasmoDB:PRG01_1244200"/>
<dbReference type="InterPro" id="IPR004258">
    <property type="entry name" value="DBL"/>
</dbReference>
<dbReference type="Gene3D" id="1.20.58.830">
    <property type="match status" value="5"/>
</dbReference>
<feature type="domain" description="Plasmodium falciparum erythrocyte membrane protein 1 acidic terminal segment" evidence="4">
    <location>
        <begin position="2606"/>
        <end position="3023"/>
    </location>
</feature>
<dbReference type="EMBL" id="HG810769">
    <property type="protein sequence ID" value="CDO63860.1"/>
    <property type="molecule type" value="Genomic_DNA"/>
</dbReference>
<evidence type="ECO:0000256" key="1">
    <source>
        <dbReference type="SAM" id="MobiDB-lite"/>
    </source>
</evidence>
<dbReference type="InterPro" id="IPR042202">
    <property type="entry name" value="Duffy-ag-bd_sf"/>
</dbReference>
<dbReference type="Pfam" id="PF15447">
    <property type="entry name" value="NTS"/>
    <property type="match status" value="1"/>
</dbReference>
<feature type="domain" description="Duffy-binding-like" evidence="7">
    <location>
        <begin position="1626"/>
        <end position="1771"/>
    </location>
</feature>
<dbReference type="Pfam" id="PF05424">
    <property type="entry name" value="Duffy_binding"/>
    <property type="match status" value="4"/>
</dbReference>
<feature type="domain" description="Cysteine-rich interdomain region 1 gamma" evidence="6">
    <location>
        <begin position="1829"/>
        <end position="1865"/>
    </location>
</feature>
<feature type="region of interest" description="Disordered" evidence="1">
    <location>
        <begin position="2724"/>
        <end position="2759"/>
    </location>
</feature>
<dbReference type="GO" id="GO:0016020">
    <property type="term" value="C:membrane"/>
    <property type="evidence" value="ECO:0007669"/>
    <property type="project" value="InterPro"/>
</dbReference>
<dbReference type="InterPro" id="IPR041480">
    <property type="entry name" value="CIDR1_gamma"/>
</dbReference>
<evidence type="ECO:0000313" key="8">
    <source>
        <dbReference type="EMBL" id="CDO63860.1"/>
    </source>
</evidence>
<dbReference type="FunFam" id="1.10.1900.40:FF:000001">
    <property type="entry name" value="Erythrocyte membrane protein 1"/>
    <property type="match status" value="1"/>
</dbReference>
<evidence type="ECO:0000259" key="6">
    <source>
        <dbReference type="Pfam" id="PF18562"/>
    </source>
</evidence>
<feature type="compositionally biased region" description="Basic residues" evidence="1">
    <location>
        <begin position="2572"/>
        <end position="2584"/>
    </location>
</feature>
<dbReference type="FunFam" id="1.20.1310.20:FF:000001">
    <property type="entry name" value="Erythrocyte membrane protein 1, PfEMP1"/>
    <property type="match status" value="1"/>
</dbReference>
<dbReference type="Gene3D" id="1.10.1900.40">
    <property type="entry name" value="Acidic terminal segments, variant surface antigen of PfEMP1"/>
    <property type="match status" value="2"/>
</dbReference>
<evidence type="ECO:0000259" key="5">
    <source>
        <dbReference type="Pfam" id="PF15447"/>
    </source>
</evidence>
<feature type="region of interest" description="Disordered" evidence="1">
    <location>
        <begin position="2546"/>
        <end position="2593"/>
    </location>
</feature>
<gene>
    <name evidence="8" type="primary">VAR</name>
    <name evidence="8" type="ORF">PRCDC_0808400</name>
</gene>
<feature type="region of interest" description="Disordered" evidence="1">
    <location>
        <begin position="1297"/>
        <end position="1321"/>
    </location>
</feature>
<feature type="domain" description="Plasmodium falciparum erythrocyte membrane protein 1 acidic terminal segment" evidence="4">
    <location>
        <begin position="3025"/>
        <end position="3096"/>
    </location>
</feature>
<feature type="region of interest" description="Disordered" evidence="1">
    <location>
        <begin position="2023"/>
        <end position="2050"/>
    </location>
</feature>
<dbReference type="VEuPathDB" id="PlasmoDB:PRCDC_0808400"/>
<dbReference type="Proteomes" id="UP000027581">
    <property type="component" value="Unassembled WGS sequence"/>
</dbReference>
<evidence type="ECO:0000259" key="3">
    <source>
        <dbReference type="Pfam" id="PF05424"/>
    </source>
</evidence>
<feature type="compositionally biased region" description="Basic and acidic residues" evidence="1">
    <location>
        <begin position="740"/>
        <end position="750"/>
    </location>
</feature>
<dbReference type="VEuPathDB" id="PlasmoDB:PRG01_0404400"/>
<evidence type="ECO:0000259" key="4">
    <source>
        <dbReference type="Pfam" id="PF15445"/>
    </source>
</evidence>
<feature type="domain" description="Duffy-binding-like" evidence="7">
    <location>
        <begin position="307"/>
        <end position="451"/>
    </location>
</feature>
<reference evidence="8" key="2">
    <citation type="submission" date="2014-05" db="EMBL/GenBank/DDBJ databases">
        <title>The genome sequences of chimpanzee malaria parasites reveal the path to human adaptation.</title>
        <authorList>
            <person name="Otto T.D."/>
            <person name="Rayner J.C."/>
            <person name="Boehme U."/>
            <person name="Pain A."/>
            <person name="Spottiswoode N."/>
            <person name="Sanders M."/>
            <person name="Quail M."/>
            <person name="Ollomo B."/>
            <person name="Renaud F."/>
            <person name="Thomas A.W."/>
            <person name="Prugnolle F."/>
            <person name="Conway D.J."/>
            <person name="Newbold C."/>
            <person name="Berriman M."/>
        </authorList>
    </citation>
    <scope>NUCLEOTIDE SEQUENCE [LARGE SCALE GENOMIC DNA]</scope>
    <source>
        <strain evidence="8">CDC</strain>
    </source>
</reference>
<dbReference type="Pfam" id="PF15445">
    <property type="entry name" value="ATS"/>
    <property type="match status" value="2"/>
</dbReference>
<evidence type="ECO:0000259" key="7">
    <source>
        <dbReference type="Pfam" id="PF22672"/>
    </source>
</evidence>
<keyword evidence="9" id="KW-1185">Reference proteome</keyword>
<protein>
    <submittedName>
        <fullName evidence="8">Erythrocyte membrane protein 1, EMP1</fullName>
    </submittedName>
</protein>
<feature type="domain" description="Duffy-binding-like" evidence="2">
    <location>
        <begin position="630"/>
        <end position="808"/>
    </location>
</feature>
<dbReference type="Pfam" id="PF22672">
    <property type="entry name" value="DBL_C"/>
    <property type="match status" value="2"/>
</dbReference>
<dbReference type="Gene3D" id="1.20.58.1930">
    <property type="match status" value="1"/>
</dbReference>
<feature type="domain" description="Duffy-antigen binding" evidence="3">
    <location>
        <begin position="1376"/>
        <end position="1564"/>
    </location>
</feature>
<feature type="region of interest" description="Disordered" evidence="1">
    <location>
        <begin position="729"/>
        <end position="750"/>
    </location>
</feature>
<feature type="domain" description="Duffy-antigen binding" evidence="3">
    <location>
        <begin position="938"/>
        <end position="1108"/>
    </location>
</feature>